<feature type="region of interest" description="Disordered" evidence="1">
    <location>
        <begin position="40"/>
        <end position="81"/>
    </location>
</feature>
<dbReference type="Gene3D" id="3.40.250.10">
    <property type="entry name" value="Rhodanese-like domain"/>
    <property type="match status" value="1"/>
</dbReference>
<dbReference type="GO" id="GO:0009507">
    <property type="term" value="C:chloroplast"/>
    <property type="evidence" value="ECO:0007669"/>
    <property type="project" value="TreeGrafter"/>
</dbReference>
<dbReference type="Pfam" id="PF00581">
    <property type="entry name" value="Rhodanese"/>
    <property type="match status" value="1"/>
</dbReference>
<evidence type="ECO:0000256" key="2">
    <source>
        <dbReference type="SAM" id="Phobius"/>
    </source>
</evidence>
<feature type="transmembrane region" description="Helical" evidence="2">
    <location>
        <begin position="292"/>
        <end position="315"/>
    </location>
</feature>
<dbReference type="EMBL" id="LGRX02010514">
    <property type="protein sequence ID" value="KAK3270227.1"/>
    <property type="molecule type" value="Genomic_DNA"/>
</dbReference>
<evidence type="ECO:0000313" key="4">
    <source>
        <dbReference type="EMBL" id="KAK3270227.1"/>
    </source>
</evidence>
<feature type="domain" description="Rhodanese" evidence="3">
    <location>
        <begin position="117"/>
        <end position="271"/>
    </location>
</feature>
<dbReference type="SUPFAM" id="SSF52821">
    <property type="entry name" value="Rhodanese/Cell cycle control phosphatase"/>
    <property type="match status" value="1"/>
</dbReference>
<name>A0AAE0L391_9CHLO</name>
<dbReference type="PANTHER" id="PTHR44920:SF2">
    <property type="entry name" value="RHODANESE DOMAIN-CONTAINING PROTEIN"/>
    <property type="match status" value="1"/>
</dbReference>
<evidence type="ECO:0000259" key="3">
    <source>
        <dbReference type="PROSITE" id="PS50206"/>
    </source>
</evidence>
<dbReference type="InterPro" id="IPR043186">
    <property type="entry name" value="Str14"/>
</dbReference>
<organism evidence="4 5">
    <name type="scientific">Cymbomonas tetramitiformis</name>
    <dbReference type="NCBI Taxonomy" id="36881"/>
    <lineage>
        <taxon>Eukaryota</taxon>
        <taxon>Viridiplantae</taxon>
        <taxon>Chlorophyta</taxon>
        <taxon>Pyramimonadophyceae</taxon>
        <taxon>Pyramimonadales</taxon>
        <taxon>Pyramimonadaceae</taxon>
        <taxon>Cymbomonas</taxon>
    </lineage>
</organism>
<keyword evidence="2" id="KW-0812">Transmembrane</keyword>
<feature type="compositionally biased region" description="Low complexity" evidence="1">
    <location>
        <begin position="41"/>
        <end position="55"/>
    </location>
</feature>
<dbReference type="CDD" id="cd00158">
    <property type="entry name" value="RHOD"/>
    <property type="match status" value="1"/>
</dbReference>
<keyword evidence="5" id="KW-1185">Reference proteome</keyword>
<protein>
    <recommendedName>
        <fullName evidence="3">Rhodanese domain-containing protein</fullName>
    </recommendedName>
</protein>
<dbReference type="AlphaFoldDB" id="A0AAE0L391"/>
<evidence type="ECO:0000256" key="1">
    <source>
        <dbReference type="SAM" id="MobiDB-lite"/>
    </source>
</evidence>
<keyword evidence="2" id="KW-0472">Membrane</keyword>
<dbReference type="InterPro" id="IPR001763">
    <property type="entry name" value="Rhodanese-like_dom"/>
</dbReference>
<dbReference type="SMART" id="SM00450">
    <property type="entry name" value="RHOD"/>
    <property type="match status" value="1"/>
</dbReference>
<comment type="caution">
    <text evidence="4">The sequence shown here is derived from an EMBL/GenBank/DDBJ whole genome shotgun (WGS) entry which is preliminary data.</text>
</comment>
<dbReference type="PANTHER" id="PTHR44920">
    <property type="entry name" value="RHODANESE-LIKE DOMAIN-CONTAINING PROTEIN 14, CHLOROPLASTIC-RELATED"/>
    <property type="match status" value="1"/>
</dbReference>
<feature type="compositionally biased region" description="Basic and acidic residues" evidence="1">
    <location>
        <begin position="57"/>
        <end position="75"/>
    </location>
</feature>
<evidence type="ECO:0000313" key="5">
    <source>
        <dbReference type="Proteomes" id="UP001190700"/>
    </source>
</evidence>
<accession>A0AAE0L391</accession>
<dbReference type="Proteomes" id="UP001190700">
    <property type="component" value="Unassembled WGS sequence"/>
</dbReference>
<sequence>MALSTGVATCKMPLRGCPATAPRRGVAIASHRRRSVLKVLSKATSSDSLTGSSSGQKTREQVKLERAASVARRDAEEEAGLSTKLSVGRPVQWTTMFRYMDGTVAGISPEDAFSAQQAGELTLLDVRSPDDGASDIEWMNQGFFIAGTMRYGTIPGAVNVPLYSLIGGTTLFKQIRRASFSYVFGVLNGQEVRTTFVEDAMEQWPDKDTPIAIFCDSQRGTMEKAMGRDFGIRCRALQAAYYLKRIGGYTNVKYIDGGFLGWYNNEELPVDDFDDPEAKPFAQRNLPKMASILFFLIFVTTIKSGFVFIPFLFFAPQGSLCKAGFCELEHVRDLYIHAFDKIIPHLN</sequence>
<dbReference type="PROSITE" id="PS50206">
    <property type="entry name" value="RHODANESE_3"/>
    <property type="match status" value="1"/>
</dbReference>
<reference evidence="4 5" key="1">
    <citation type="journal article" date="2015" name="Genome Biol. Evol.">
        <title>Comparative Genomics of a Bacterivorous Green Alga Reveals Evolutionary Causalities and Consequences of Phago-Mixotrophic Mode of Nutrition.</title>
        <authorList>
            <person name="Burns J.A."/>
            <person name="Paasch A."/>
            <person name="Narechania A."/>
            <person name="Kim E."/>
        </authorList>
    </citation>
    <scope>NUCLEOTIDE SEQUENCE [LARGE SCALE GENOMIC DNA]</scope>
    <source>
        <strain evidence="4 5">PLY_AMNH</strain>
    </source>
</reference>
<proteinExistence type="predicted"/>
<gene>
    <name evidence="4" type="ORF">CYMTET_21364</name>
</gene>
<keyword evidence="2" id="KW-1133">Transmembrane helix</keyword>
<dbReference type="InterPro" id="IPR036873">
    <property type="entry name" value="Rhodanese-like_dom_sf"/>
</dbReference>